<keyword evidence="1" id="KW-0472">Membrane</keyword>
<dbReference type="EMBL" id="CP046052">
    <property type="protein sequence ID" value="QGM46571.1"/>
    <property type="molecule type" value="Genomic_DNA"/>
</dbReference>
<evidence type="ECO:0000313" key="2">
    <source>
        <dbReference type="EMBL" id="QGM46571.1"/>
    </source>
</evidence>
<feature type="transmembrane region" description="Helical" evidence="1">
    <location>
        <begin position="21"/>
        <end position="42"/>
    </location>
</feature>
<dbReference type="RefSeq" id="WP_136496803.1">
    <property type="nucleotide sequence ID" value="NZ_CP046052.1"/>
</dbReference>
<dbReference type="Proteomes" id="UP000309061">
    <property type="component" value="Chromosome"/>
</dbReference>
<keyword evidence="1" id="KW-1133">Transmembrane helix</keyword>
<protein>
    <submittedName>
        <fullName evidence="2">Uncharacterized protein</fullName>
    </submittedName>
</protein>
<gene>
    <name evidence="2" type="ORF">H2LOC_013185</name>
</gene>
<dbReference type="PROSITE" id="PS51257">
    <property type="entry name" value="PROKAR_LIPOPROTEIN"/>
    <property type="match status" value="1"/>
</dbReference>
<dbReference type="AlphaFoldDB" id="A0A6B8KHS9"/>
<sequence>MKLGLRRTHEEVVVFREKWGAFAFGLALGAACIAFAIGFYALGADRAPSLFIAPFCFVFLTAGLAVWRRLAETAKSWLAEDGAVVFRADAKGVEVAPWPGSASQRFPWPAISEVALADSLRTRHADETAYNRGALIVFFAAGEYACASWFDLARNGLARSAEGRVFQLASYPLQVSQELLEAVRKIAPADVVVKRYEAVVFDYVKRMDGYEEISLRRERSC</sequence>
<keyword evidence="3" id="KW-1185">Reference proteome</keyword>
<evidence type="ECO:0000256" key="1">
    <source>
        <dbReference type="SAM" id="Phobius"/>
    </source>
</evidence>
<reference evidence="2 3" key="1">
    <citation type="submission" date="2019-11" db="EMBL/GenBank/DDBJ databases">
        <title>The genome sequence of Methylocystis heyeri.</title>
        <authorList>
            <person name="Oshkin I.Y."/>
            <person name="Miroshnikov K."/>
            <person name="Dedysh S.N."/>
        </authorList>
    </citation>
    <scope>NUCLEOTIDE SEQUENCE [LARGE SCALE GENOMIC DNA]</scope>
    <source>
        <strain evidence="2 3">H2</strain>
    </source>
</reference>
<name>A0A6B8KHS9_9HYPH</name>
<organism evidence="2 3">
    <name type="scientific">Methylocystis heyeri</name>
    <dbReference type="NCBI Taxonomy" id="391905"/>
    <lineage>
        <taxon>Bacteria</taxon>
        <taxon>Pseudomonadati</taxon>
        <taxon>Pseudomonadota</taxon>
        <taxon>Alphaproteobacteria</taxon>
        <taxon>Hyphomicrobiales</taxon>
        <taxon>Methylocystaceae</taxon>
        <taxon>Methylocystis</taxon>
    </lineage>
</organism>
<feature type="transmembrane region" description="Helical" evidence="1">
    <location>
        <begin position="48"/>
        <end position="67"/>
    </location>
</feature>
<keyword evidence="1" id="KW-0812">Transmembrane</keyword>
<accession>A0A6B8KHS9</accession>
<evidence type="ECO:0000313" key="3">
    <source>
        <dbReference type="Proteomes" id="UP000309061"/>
    </source>
</evidence>
<proteinExistence type="predicted"/>
<dbReference type="KEGG" id="mhey:H2LOC_013185"/>